<evidence type="ECO:0000259" key="2">
    <source>
        <dbReference type="Pfam" id="PF13966"/>
    </source>
</evidence>
<evidence type="ECO:0000313" key="3">
    <source>
        <dbReference type="Proteomes" id="UP000235220"/>
    </source>
</evidence>
<dbReference type="InterPro" id="IPR026960">
    <property type="entry name" value="RVT-Znf"/>
</dbReference>
<dbReference type="Gene3D" id="3.60.10.10">
    <property type="entry name" value="Endonuclease/exonuclease/phosphatase"/>
    <property type="match status" value="1"/>
</dbReference>
<proteinExistence type="predicted"/>
<organism evidence="3 4">
    <name type="scientific">Juglans regia</name>
    <name type="common">English walnut</name>
    <dbReference type="NCBI Taxonomy" id="51240"/>
    <lineage>
        <taxon>Eukaryota</taxon>
        <taxon>Viridiplantae</taxon>
        <taxon>Streptophyta</taxon>
        <taxon>Embryophyta</taxon>
        <taxon>Tracheophyta</taxon>
        <taxon>Spermatophyta</taxon>
        <taxon>Magnoliopsida</taxon>
        <taxon>eudicotyledons</taxon>
        <taxon>Gunneridae</taxon>
        <taxon>Pentapetalae</taxon>
        <taxon>rosids</taxon>
        <taxon>fabids</taxon>
        <taxon>Fagales</taxon>
        <taxon>Juglandaceae</taxon>
        <taxon>Juglans</taxon>
    </lineage>
</organism>
<dbReference type="GeneID" id="108980318"/>
<dbReference type="PANTHER" id="PTHR33116:SF80">
    <property type="entry name" value="REVERSE TRANSCRIPTASE ZINC-BINDING DOMAIN-CONTAINING PROTEIN"/>
    <property type="match status" value="1"/>
</dbReference>
<name>A0A6P9F732_JUGRE</name>
<gene>
    <name evidence="4" type="primary">LOC108980318</name>
</gene>
<dbReference type="RefSeq" id="XP_035551698.1">
    <property type="nucleotide sequence ID" value="XM_035695805.1"/>
</dbReference>
<keyword evidence="3" id="KW-1185">Reference proteome</keyword>
<accession>A0A6P9F732</accession>
<dbReference type="KEGG" id="jre:108980318"/>
<dbReference type="Pfam" id="PF13966">
    <property type="entry name" value="zf-RVT"/>
    <property type="match status" value="1"/>
</dbReference>
<dbReference type="SUPFAM" id="SSF56219">
    <property type="entry name" value="DNase I-like"/>
    <property type="match status" value="1"/>
</dbReference>
<feature type="coiled-coil region" evidence="1">
    <location>
        <begin position="299"/>
        <end position="326"/>
    </location>
</feature>
<evidence type="ECO:0000256" key="1">
    <source>
        <dbReference type="SAM" id="Coils"/>
    </source>
</evidence>
<feature type="domain" description="Reverse transcriptase zinc-binding" evidence="2">
    <location>
        <begin position="670"/>
        <end position="755"/>
    </location>
</feature>
<dbReference type="Proteomes" id="UP000235220">
    <property type="component" value="Chromosome 11"/>
</dbReference>
<sequence length="787" mass="90436">MADPVICEGELSAHEVEIPPILVDHSKNVDMVVNSLKEQLHDDVHEGIEAQSHDRDTTMVRFLRECKIVWVMDCRINIATLIRRREMLFYGRMFPEVEVCSNTESNGMLEHLAKERQERMRLWSSLMDMSSQQRPWVVLGDFNIIRNNNKRCGGRLRPAVAMDDFNNCIDACRVSELQSCRQKFSWCNGQSDLRRSWARLDRGLINALGFDHFSDAHLKYLFRSCSDHAPMVLSLTRPLVNYGYPSFKFQQMWVTHDRFLECVSQAWSGEVVADSAMVILMIKLKRLKVALRNWNKNVFGRTEVRIENLEERIKGLERDLQEGFSEDIEADLVASQVELYAWLECEEQRISYHIKQGWLKKGEASSSFFRNMSRRKRQQVQEMKLPDGSVLSSPKAVHNGAILYFHNFLAAGHRHPLPSLESLVQQVIQQEDNDVLCSIPTSKEVYDAIVSIPIESSPGPDGFGSGFYRACWHIIGGEVVDAVVEFFSGMYEECSGQVVNNRKSSMVFSKHITEGRRRSLLRITGFSEGNFPFTYLGVPIVSGGLLSANFEEIINKVRKRLEGWKTRLLSNGTQLLLLKHVLQSLPIHCLSMLNTPKSVIGKIERLMSTFFWGTKDGKPKRKWKAWGSICKSFFARLVGMEKAEEIVDKLGYIKPGKDLLIWLENPNGQFSTHSAWQCIRTKTPEFPWTKWVWNTVIPKKMLVTMWKAMHECLAVDDQISKLGIPTVSRCDCCSFGGYEDLNHVLATGEFGEKIWNIYSVQVGMPNMVGRRWRDRVECWHRRARSSS</sequence>
<dbReference type="InterPro" id="IPR036691">
    <property type="entry name" value="Endo/exonu/phosph_ase_sf"/>
</dbReference>
<dbReference type="AlphaFoldDB" id="A0A6P9F732"/>
<keyword evidence="1" id="KW-0175">Coiled coil</keyword>
<evidence type="ECO:0000313" key="4">
    <source>
        <dbReference type="RefSeq" id="XP_035551698.1"/>
    </source>
</evidence>
<dbReference type="PANTHER" id="PTHR33116">
    <property type="entry name" value="REVERSE TRANSCRIPTASE ZINC-BINDING DOMAIN-CONTAINING PROTEIN-RELATED-RELATED"/>
    <property type="match status" value="1"/>
</dbReference>
<protein>
    <submittedName>
        <fullName evidence="4">Uncharacterized protein LOC108980318</fullName>
    </submittedName>
</protein>
<dbReference type="InParanoid" id="A0A6P9F732"/>
<reference evidence="4" key="1">
    <citation type="submission" date="2025-08" db="UniProtKB">
        <authorList>
            <consortium name="RefSeq"/>
        </authorList>
    </citation>
    <scope>IDENTIFICATION</scope>
    <source>
        <tissue evidence="4">Leaves</tissue>
    </source>
</reference>
<dbReference type="OrthoDB" id="913364at2759"/>